<dbReference type="STRING" id="739143.SAMN05216297_107187"/>
<keyword evidence="2" id="KW-1185">Reference proteome</keyword>
<sequence>MLKIPNGLEIPNSKVYIVSFLEFGILDLEFN</sequence>
<proteinExistence type="predicted"/>
<gene>
    <name evidence="1" type="ORF">SAMN05216297_107187</name>
</gene>
<dbReference type="Proteomes" id="UP000199672">
    <property type="component" value="Unassembled WGS sequence"/>
</dbReference>
<dbReference type="EMBL" id="FOMH01000007">
    <property type="protein sequence ID" value="SFD38470.1"/>
    <property type="molecule type" value="Genomic_DNA"/>
</dbReference>
<protein>
    <submittedName>
        <fullName evidence="1">Uncharacterized protein</fullName>
    </submittedName>
</protein>
<evidence type="ECO:0000313" key="2">
    <source>
        <dbReference type="Proteomes" id="UP000199672"/>
    </source>
</evidence>
<organism evidence="1 2">
    <name type="scientific">Flavobacterium phragmitis</name>
    <dbReference type="NCBI Taxonomy" id="739143"/>
    <lineage>
        <taxon>Bacteria</taxon>
        <taxon>Pseudomonadati</taxon>
        <taxon>Bacteroidota</taxon>
        <taxon>Flavobacteriia</taxon>
        <taxon>Flavobacteriales</taxon>
        <taxon>Flavobacteriaceae</taxon>
        <taxon>Flavobacterium</taxon>
    </lineage>
</organism>
<reference evidence="2" key="1">
    <citation type="submission" date="2016-10" db="EMBL/GenBank/DDBJ databases">
        <authorList>
            <person name="Varghese N."/>
            <person name="Submissions S."/>
        </authorList>
    </citation>
    <scope>NUCLEOTIDE SEQUENCE [LARGE SCALE GENOMIC DNA]</scope>
    <source>
        <strain evidence="2">CGMCC 1.10370</strain>
    </source>
</reference>
<name>A0A1I1S680_9FLAO</name>
<dbReference type="AlphaFoldDB" id="A0A1I1S680"/>
<accession>A0A1I1S680</accession>
<evidence type="ECO:0000313" key="1">
    <source>
        <dbReference type="EMBL" id="SFD38470.1"/>
    </source>
</evidence>